<keyword evidence="4" id="KW-0378">Hydrolase</keyword>
<proteinExistence type="predicted"/>
<evidence type="ECO:0000259" key="7">
    <source>
        <dbReference type="Pfam" id="PF01551"/>
    </source>
</evidence>
<dbReference type="FunFam" id="2.70.70.10:FF:000006">
    <property type="entry name" value="M23 family peptidase"/>
    <property type="match status" value="1"/>
</dbReference>
<feature type="domain" description="M23ase beta-sheet core" evidence="7">
    <location>
        <begin position="218"/>
        <end position="312"/>
    </location>
</feature>
<dbReference type="GO" id="GO:0046872">
    <property type="term" value="F:metal ion binding"/>
    <property type="evidence" value="ECO:0007669"/>
    <property type="project" value="UniProtKB-KW"/>
</dbReference>
<dbReference type="GO" id="GO:0006508">
    <property type="term" value="P:proteolysis"/>
    <property type="evidence" value="ECO:0007669"/>
    <property type="project" value="UniProtKB-KW"/>
</dbReference>
<sequence>MCSRKSFMAFFTPSNRSLTRDDIRVVNLRRLAVPGLVLVLGLSLGSFAGGVWVGSDLRPQESVQLDEPALADEGRFAIARVGEVVGRLKSLESDLLALQQMLDQQRELHGQLSALDPTLLPVLAPERPVGAGQGGVLLPPRGCAGELSQDGETLTLADLRRSETSARCMRVLLDGLMQRVAERNAALMAIPSRRPVGEARLGSAFGNRIDPFRKTLAFHSGVDFALKSGSDVVAAAGGRVRFAGYRGAYGKLVEIDHGNRLVTRYAHLSRLDVRKGDVVTPAQRIGAVGSTGRSTGPHLHFEVLHKGRFVDPQRFLALGDLERASDGLAED</sequence>
<dbReference type="KEGG" id="psa:PST_1006"/>
<keyword evidence="5" id="KW-0862">Zinc</keyword>
<organism evidence="8 9">
    <name type="scientific">Stutzerimonas stutzeri (strain A1501)</name>
    <name type="common">Pseudomonas stutzeri</name>
    <dbReference type="NCBI Taxonomy" id="379731"/>
    <lineage>
        <taxon>Bacteria</taxon>
        <taxon>Pseudomonadati</taxon>
        <taxon>Pseudomonadota</taxon>
        <taxon>Gammaproteobacteria</taxon>
        <taxon>Pseudomonadales</taxon>
        <taxon>Pseudomonadaceae</taxon>
        <taxon>Stutzerimonas</taxon>
    </lineage>
</organism>
<dbReference type="Gene3D" id="2.70.70.10">
    <property type="entry name" value="Glucose Permease (Domain IIA)"/>
    <property type="match status" value="1"/>
</dbReference>
<dbReference type="Proteomes" id="UP000000233">
    <property type="component" value="Chromosome"/>
</dbReference>
<evidence type="ECO:0000256" key="5">
    <source>
        <dbReference type="ARBA" id="ARBA00022833"/>
    </source>
</evidence>
<gene>
    <name evidence="8" type="ordered locus">PST_1006</name>
</gene>
<dbReference type="HOGENOM" id="CLU_029425_2_2_6"/>
<keyword evidence="2" id="KW-0645">Protease</keyword>
<keyword evidence="6" id="KW-0482">Metalloprotease</keyword>
<dbReference type="eggNOG" id="COG0739">
    <property type="taxonomic scope" value="Bacteria"/>
</dbReference>
<comment type="cofactor">
    <cofactor evidence="1">
        <name>Zn(2+)</name>
        <dbReference type="ChEBI" id="CHEBI:29105"/>
    </cofactor>
</comment>
<dbReference type="AlphaFoldDB" id="A4VIA2"/>
<evidence type="ECO:0000256" key="1">
    <source>
        <dbReference type="ARBA" id="ARBA00001947"/>
    </source>
</evidence>
<name>A4VIA2_STUS1</name>
<accession>A4VIA2</accession>
<dbReference type="PANTHER" id="PTHR21666">
    <property type="entry name" value="PEPTIDASE-RELATED"/>
    <property type="match status" value="1"/>
</dbReference>
<reference evidence="8 9" key="1">
    <citation type="journal article" date="2008" name="Proc. Natl. Acad. Sci. U.S.A.">
        <title>Nitrogen fixation island and rhizosphere competence traits in the genome of root-associated Pseudomonas stutzeri A1501.</title>
        <authorList>
            <person name="Yan Y."/>
            <person name="Yang J."/>
            <person name="Dou Y."/>
            <person name="Chen M."/>
            <person name="Ping S."/>
            <person name="Peng J."/>
            <person name="Lu W."/>
            <person name="Zhang W."/>
            <person name="Yao Z."/>
            <person name="Li H."/>
            <person name="Liu W."/>
            <person name="He S."/>
            <person name="Geng L."/>
            <person name="Zhang X."/>
            <person name="Yang F."/>
            <person name="Yu H."/>
            <person name="Zhan Y."/>
            <person name="Li D."/>
            <person name="Lin Z."/>
            <person name="Wang Y."/>
            <person name="Elmerich C."/>
            <person name="Lin M."/>
            <person name="Jin Q."/>
        </authorList>
    </citation>
    <scope>NUCLEOTIDE SEQUENCE [LARGE SCALE GENOMIC DNA]</scope>
    <source>
        <strain evidence="8 9">A1501</strain>
    </source>
</reference>
<dbReference type="SUPFAM" id="SSF51261">
    <property type="entry name" value="Duplicated hybrid motif"/>
    <property type="match status" value="1"/>
</dbReference>
<evidence type="ECO:0000256" key="6">
    <source>
        <dbReference type="ARBA" id="ARBA00023049"/>
    </source>
</evidence>
<dbReference type="InterPro" id="IPR016047">
    <property type="entry name" value="M23ase_b-sheet_dom"/>
</dbReference>
<evidence type="ECO:0000256" key="2">
    <source>
        <dbReference type="ARBA" id="ARBA00022670"/>
    </source>
</evidence>
<evidence type="ECO:0000256" key="4">
    <source>
        <dbReference type="ARBA" id="ARBA00022801"/>
    </source>
</evidence>
<evidence type="ECO:0000256" key="3">
    <source>
        <dbReference type="ARBA" id="ARBA00022723"/>
    </source>
</evidence>
<protein>
    <submittedName>
        <fullName evidence="8">Peptidase</fullName>
    </submittedName>
</protein>
<dbReference type="PANTHER" id="PTHR21666:SF288">
    <property type="entry name" value="CELL DIVISION PROTEIN YTFB"/>
    <property type="match status" value="1"/>
</dbReference>
<dbReference type="CDD" id="cd12797">
    <property type="entry name" value="M23_peptidase"/>
    <property type="match status" value="1"/>
</dbReference>
<evidence type="ECO:0000313" key="8">
    <source>
        <dbReference type="EMBL" id="ABP78703.1"/>
    </source>
</evidence>
<evidence type="ECO:0000313" key="9">
    <source>
        <dbReference type="Proteomes" id="UP000000233"/>
    </source>
</evidence>
<dbReference type="InterPro" id="IPR050570">
    <property type="entry name" value="Cell_wall_metabolism_enzyme"/>
</dbReference>
<dbReference type="InterPro" id="IPR011055">
    <property type="entry name" value="Dup_hybrid_motif"/>
</dbReference>
<dbReference type="GO" id="GO:0004222">
    <property type="term" value="F:metalloendopeptidase activity"/>
    <property type="evidence" value="ECO:0007669"/>
    <property type="project" value="TreeGrafter"/>
</dbReference>
<dbReference type="EMBL" id="CP000304">
    <property type="protein sequence ID" value="ABP78703.1"/>
    <property type="molecule type" value="Genomic_DNA"/>
</dbReference>
<dbReference type="Pfam" id="PF01551">
    <property type="entry name" value="Peptidase_M23"/>
    <property type="match status" value="1"/>
</dbReference>
<keyword evidence="3" id="KW-0479">Metal-binding</keyword>
<keyword evidence="9" id="KW-1185">Reference proteome</keyword>